<gene>
    <name evidence="8" type="ORF">MUK42_08637</name>
</gene>
<reference evidence="8" key="1">
    <citation type="submission" date="2022-05" db="EMBL/GenBank/DDBJ databases">
        <title>The Musa troglodytarum L. genome provides insights into the mechanism of non-climacteric behaviour and enrichment of carotenoids.</title>
        <authorList>
            <person name="Wang J."/>
        </authorList>
    </citation>
    <scope>NUCLEOTIDE SEQUENCE</scope>
    <source>
        <tissue evidence="8">Leaf</tissue>
    </source>
</reference>
<keyword evidence="2 5" id="KW-0442">Lipid degradation</keyword>
<keyword evidence="1 5" id="KW-0378">Hydrolase</keyword>
<sequence length="661" mass="73733">MDIANEATVDASSIGPSTIVGRTIALRVLLCGSLRRLRRHLARLLPVALRRLRGDAKLPPLVAWLRPRHALGILALVSLAAFALRRFANERPRTESANRRKFWRDAMGNASTFEEWLHAAKMLDEETTTKKNEGDLYEEEFIRSKLQELRHRRQQVSPRDIICGMRADLIRNVGNMCNPELHRGRLQAPTLIKEYIDEVSTRLKLVCDSDSEEWPLDERLAFMHETRHAFGRTALLLSGGASLGAFHAGVVKTLAEHKLLPGIIAGSSVGSVMCAVVGTMSPPKLESFLEESWYSLQFFDRLGGIFAVVNRIVTRGAVHDIRQLQKLLRHLTSDLTFQEAYDMTGRALCITVCSARKHEPPRCLNYLTSPHVVVWSAVTASCAFPGLFEAQELMAKDRLGEIVPYHAPFSLGSEGQPEASARRWRDGSLESDLPMIQLQELFNVNHFIVSQANPHIAPLLRLKEIVRVYGGNFAAKLARLAEMELKHRCNQFLELGFPLGGVAKLFAQDWEGDVTVVMPATISQYLKIVQNPSCLELQMAANQGRRCTWEKLPAMKANCAIELALDECIVLLNRERRLKRYAERASASQGHTDSVRLGASRRIPSWNCIARENSAGPLDEDVLADAAASIHQGTATVGRLSHRPRQSMHDGSDGDEDSFGE</sequence>
<dbReference type="PANTHER" id="PTHR14226">
    <property type="entry name" value="NEUROPATHY TARGET ESTERASE/SWISS CHEESE D.MELANOGASTER"/>
    <property type="match status" value="1"/>
</dbReference>
<dbReference type="InterPro" id="IPR050301">
    <property type="entry name" value="NTE"/>
</dbReference>
<feature type="short sequence motif" description="GXSXG" evidence="5">
    <location>
        <begin position="266"/>
        <end position="270"/>
    </location>
</feature>
<comment type="caution">
    <text evidence="5">Lacks conserved residue(s) required for the propagation of feature annotation.</text>
</comment>
<dbReference type="CDD" id="cd07231">
    <property type="entry name" value="Pat_SDP1-like"/>
    <property type="match status" value="1"/>
</dbReference>
<keyword evidence="3 5" id="KW-0443">Lipid metabolism</keyword>
<evidence type="ECO:0000256" key="5">
    <source>
        <dbReference type="PROSITE-ProRule" id="PRU01161"/>
    </source>
</evidence>
<dbReference type="OrthoDB" id="15478at2759"/>
<proteinExistence type="predicted"/>
<evidence type="ECO:0000313" key="8">
    <source>
        <dbReference type="EMBL" id="URD71971.1"/>
    </source>
</evidence>
<protein>
    <recommendedName>
        <fullName evidence="7">PNPLA domain-containing protein</fullName>
    </recommendedName>
</protein>
<feature type="active site" description="Nucleophile" evidence="5">
    <location>
        <position position="268"/>
    </location>
</feature>
<evidence type="ECO:0000256" key="6">
    <source>
        <dbReference type="SAM" id="MobiDB-lite"/>
    </source>
</evidence>
<evidence type="ECO:0000256" key="4">
    <source>
        <dbReference type="ARBA" id="ARBA00025642"/>
    </source>
</evidence>
<organism evidence="8 9">
    <name type="scientific">Musa troglodytarum</name>
    <name type="common">fe'i banana</name>
    <dbReference type="NCBI Taxonomy" id="320322"/>
    <lineage>
        <taxon>Eukaryota</taxon>
        <taxon>Viridiplantae</taxon>
        <taxon>Streptophyta</taxon>
        <taxon>Embryophyta</taxon>
        <taxon>Tracheophyta</taxon>
        <taxon>Spermatophyta</taxon>
        <taxon>Magnoliopsida</taxon>
        <taxon>Liliopsida</taxon>
        <taxon>Zingiberales</taxon>
        <taxon>Musaceae</taxon>
        <taxon>Musa</taxon>
    </lineage>
</organism>
<accession>A0A9E7J8Q9</accession>
<evidence type="ECO:0000259" key="7">
    <source>
        <dbReference type="PROSITE" id="PS51635"/>
    </source>
</evidence>
<dbReference type="GO" id="GO:0004806">
    <property type="term" value="F:triacylglycerol lipase activity"/>
    <property type="evidence" value="ECO:0007669"/>
    <property type="project" value="InterPro"/>
</dbReference>
<dbReference type="EMBL" id="CP097502">
    <property type="protein sequence ID" value="URD71971.1"/>
    <property type="molecule type" value="Genomic_DNA"/>
</dbReference>
<dbReference type="PROSITE" id="PS51635">
    <property type="entry name" value="PNPLA"/>
    <property type="match status" value="1"/>
</dbReference>
<dbReference type="InterPro" id="IPR002641">
    <property type="entry name" value="PNPLA_dom"/>
</dbReference>
<keyword evidence="9" id="KW-1185">Reference proteome</keyword>
<name>A0A9E7J8Q9_9LILI</name>
<dbReference type="GO" id="GO:0016042">
    <property type="term" value="P:lipid catabolic process"/>
    <property type="evidence" value="ECO:0007669"/>
    <property type="project" value="UniProtKB-UniRule"/>
</dbReference>
<evidence type="ECO:0000256" key="2">
    <source>
        <dbReference type="ARBA" id="ARBA00022963"/>
    </source>
</evidence>
<dbReference type="Pfam" id="PF01734">
    <property type="entry name" value="Patatin"/>
    <property type="match status" value="1"/>
</dbReference>
<comment type="function">
    <text evidence="4">Possesses non-specific lipolytic acyl hydrolase (LAH) activity. Hydrolyzes phospholipids as well as galactolipids. May play a role in disease resistance.</text>
</comment>
<evidence type="ECO:0000256" key="3">
    <source>
        <dbReference type="ARBA" id="ARBA00023098"/>
    </source>
</evidence>
<dbReference type="Proteomes" id="UP001055439">
    <property type="component" value="Chromosome 1"/>
</dbReference>
<dbReference type="SUPFAM" id="SSF52151">
    <property type="entry name" value="FabD/lysophospholipase-like"/>
    <property type="match status" value="1"/>
</dbReference>
<feature type="region of interest" description="Disordered" evidence="6">
    <location>
        <begin position="634"/>
        <end position="661"/>
    </location>
</feature>
<dbReference type="Gene3D" id="3.40.1090.10">
    <property type="entry name" value="Cytosolic phospholipase A2 catalytic domain"/>
    <property type="match status" value="2"/>
</dbReference>
<dbReference type="InterPro" id="IPR021771">
    <property type="entry name" value="Triacylglycerol_lipase_N"/>
</dbReference>
<dbReference type="InterPro" id="IPR016035">
    <property type="entry name" value="Acyl_Trfase/lysoPLipase"/>
</dbReference>
<feature type="active site" description="Proton acceptor" evidence="5">
    <location>
        <position position="426"/>
    </location>
</feature>
<evidence type="ECO:0000256" key="1">
    <source>
        <dbReference type="ARBA" id="ARBA00022801"/>
    </source>
</evidence>
<dbReference type="AlphaFoldDB" id="A0A9E7J8Q9"/>
<dbReference type="Pfam" id="PF11815">
    <property type="entry name" value="DUF3336"/>
    <property type="match status" value="1"/>
</dbReference>
<evidence type="ECO:0000313" key="9">
    <source>
        <dbReference type="Proteomes" id="UP001055439"/>
    </source>
</evidence>
<dbReference type="PANTHER" id="PTHR14226:SF10">
    <property type="entry name" value="TRIACYLGLYCEROL LIPASE 4-RELATED"/>
    <property type="match status" value="1"/>
</dbReference>
<feature type="domain" description="PNPLA" evidence="7">
    <location>
        <begin position="235"/>
        <end position="439"/>
    </location>
</feature>